<evidence type="ECO:0000313" key="1">
    <source>
        <dbReference type="EMBL" id="CAK7350509.1"/>
    </source>
</evidence>
<comment type="caution">
    <text evidence="1">The sequence shown here is derived from an EMBL/GenBank/DDBJ whole genome shotgun (WGS) entry which is preliminary data.</text>
</comment>
<sequence>MPMDSSIETELVEAQDQLHKIAHLIEANSRKKSKNDVEDLFILRKGNTVYDTVDQSSQGTDIAYANQLAKSSNVDWCMPNLKTYLPAYTLVQQEAIKKNLNYLEEEFEEVHRHDNENSLTHSRAGTMESLKPVLFVKGMTAP</sequence>
<evidence type="ECO:0000313" key="2">
    <source>
        <dbReference type="Proteomes" id="UP001314170"/>
    </source>
</evidence>
<name>A0AAV1SKP9_9ROSI</name>
<dbReference type="AlphaFoldDB" id="A0AAV1SKP9"/>
<proteinExistence type="predicted"/>
<dbReference type="Proteomes" id="UP001314170">
    <property type="component" value="Unassembled WGS sequence"/>
</dbReference>
<gene>
    <name evidence="1" type="ORF">DCAF_LOCUS23242</name>
</gene>
<keyword evidence="2" id="KW-1185">Reference proteome</keyword>
<dbReference type="EMBL" id="CAWUPB010001184">
    <property type="protein sequence ID" value="CAK7350509.1"/>
    <property type="molecule type" value="Genomic_DNA"/>
</dbReference>
<reference evidence="1 2" key="1">
    <citation type="submission" date="2024-01" db="EMBL/GenBank/DDBJ databases">
        <authorList>
            <person name="Waweru B."/>
        </authorList>
    </citation>
    <scope>NUCLEOTIDE SEQUENCE [LARGE SCALE GENOMIC DNA]</scope>
</reference>
<protein>
    <submittedName>
        <fullName evidence="1">Uncharacterized protein</fullName>
    </submittedName>
</protein>
<organism evidence="1 2">
    <name type="scientific">Dovyalis caffra</name>
    <dbReference type="NCBI Taxonomy" id="77055"/>
    <lineage>
        <taxon>Eukaryota</taxon>
        <taxon>Viridiplantae</taxon>
        <taxon>Streptophyta</taxon>
        <taxon>Embryophyta</taxon>
        <taxon>Tracheophyta</taxon>
        <taxon>Spermatophyta</taxon>
        <taxon>Magnoliopsida</taxon>
        <taxon>eudicotyledons</taxon>
        <taxon>Gunneridae</taxon>
        <taxon>Pentapetalae</taxon>
        <taxon>rosids</taxon>
        <taxon>fabids</taxon>
        <taxon>Malpighiales</taxon>
        <taxon>Salicaceae</taxon>
        <taxon>Flacourtieae</taxon>
        <taxon>Dovyalis</taxon>
    </lineage>
</organism>
<accession>A0AAV1SKP9</accession>